<dbReference type="RefSeq" id="WP_347307973.1">
    <property type="nucleotide sequence ID" value="NZ_JBAJEX010000004.1"/>
</dbReference>
<evidence type="ECO:0000256" key="1">
    <source>
        <dbReference type="ARBA" id="ARBA00022475"/>
    </source>
</evidence>
<comment type="function">
    <text evidence="10">Catalyzes the transfer of an acyl group from acyl-phosphate (acyl-PO(4)) to glycerol-3-phosphate (G3P) to form lysophosphatidic acid (LPA). This enzyme utilizes acyl-phosphate as fatty acyl donor, but not acyl-CoA or acyl-ACP.</text>
</comment>
<evidence type="ECO:0000256" key="6">
    <source>
        <dbReference type="ARBA" id="ARBA00023098"/>
    </source>
</evidence>
<keyword evidence="4 10" id="KW-0812">Transmembrane</keyword>
<dbReference type="HAMAP" id="MF_01043">
    <property type="entry name" value="PlsY"/>
    <property type="match status" value="1"/>
</dbReference>
<evidence type="ECO:0000256" key="5">
    <source>
        <dbReference type="ARBA" id="ARBA00022989"/>
    </source>
</evidence>
<feature type="transmembrane region" description="Helical" evidence="10">
    <location>
        <begin position="159"/>
        <end position="178"/>
    </location>
</feature>
<evidence type="ECO:0000256" key="10">
    <source>
        <dbReference type="HAMAP-Rule" id="MF_01043"/>
    </source>
</evidence>
<dbReference type="PANTHER" id="PTHR30309">
    <property type="entry name" value="INNER MEMBRANE PROTEIN YGIH"/>
    <property type="match status" value="1"/>
</dbReference>
<keyword evidence="11" id="KW-0012">Acyltransferase</keyword>
<comment type="caution">
    <text evidence="11">The sequence shown here is derived from an EMBL/GenBank/DDBJ whole genome shotgun (WGS) entry which is preliminary data.</text>
</comment>
<keyword evidence="1 10" id="KW-1003">Cell membrane</keyword>
<keyword evidence="6 10" id="KW-0443">Lipid metabolism</keyword>
<dbReference type="EC" id="2.3.1.275" evidence="10"/>
<evidence type="ECO:0000313" key="11">
    <source>
        <dbReference type="EMBL" id="MEO1766862.1"/>
    </source>
</evidence>
<reference evidence="11 12" key="1">
    <citation type="submission" date="2024-02" db="EMBL/GenBank/DDBJ databases">
        <title>New thermophilic sulfur-oxidizing bacteria from a hot springs of the Uzon caldera (Kamchatka, Russia).</title>
        <authorList>
            <person name="Dukat A.M."/>
            <person name="Elcheninov A.G."/>
            <person name="Frolov E.N."/>
        </authorList>
    </citation>
    <scope>NUCLEOTIDE SEQUENCE [LARGE SCALE GENOMIC DNA]</scope>
    <source>
        <strain evidence="11 12">AK1</strain>
    </source>
</reference>
<keyword evidence="2 10" id="KW-0444">Lipid biosynthesis</keyword>
<comment type="similarity">
    <text evidence="10">Belongs to the PlsY family.</text>
</comment>
<keyword evidence="3 10" id="KW-0808">Transferase</keyword>
<keyword evidence="12" id="KW-1185">Reference proteome</keyword>
<feature type="transmembrane region" description="Helical" evidence="10">
    <location>
        <begin position="116"/>
        <end position="139"/>
    </location>
</feature>
<dbReference type="Pfam" id="PF02660">
    <property type="entry name" value="G3P_acyltransf"/>
    <property type="match status" value="1"/>
</dbReference>
<dbReference type="GO" id="GO:0004366">
    <property type="term" value="F:glycerol-3-phosphate O-acyltransferase activity"/>
    <property type="evidence" value="ECO:0007669"/>
    <property type="project" value="UniProtKB-EC"/>
</dbReference>
<evidence type="ECO:0000256" key="2">
    <source>
        <dbReference type="ARBA" id="ARBA00022516"/>
    </source>
</evidence>
<dbReference type="SMART" id="SM01207">
    <property type="entry name" value="G3P_acyltransf"/>
    <property type="match status" value="1"/>
</dbReference>
<proteinExistence type="inferred from homology"/>
<keyword evidence="5 10" id="KW-1133">Transmembrane helix</keyword>
<feature type="transmembrane region" description="Helical" evidence="10">
    <location>
        <begin position="83"/>
        <end position="104"/>
    </location>
</feature>
<dbReference type="EMBL" id="JBAJEX010000004">
    <property type="protein sequence ID" value="MEO1766862.1"/>
    <property type="molecule type" value="Genomic_DNA"/>
</dbReference>
<evidence type="ECO:0000256" key="7">
    <source>
        <dbReference type="ARBA" id="ARBA00023136"/>
    </source>
</evidence>
<evidence type="ECO:0000256" key="3">
    <source>
        <dbReference type="ARBA" id="ARBA00022679"/>
    </source>
</evidence>
<protein>
    <recommendedName>
        <fullName evidence="10">Glycerol-3-phosphate acyltransferase</fullName>
    </recommendedName>
    <alternativeName>
        <fullName evidence="10">Acyl-PO4 G3P acyltransferase</fullName>
    </alternativeName>
    <alternativeName>
        <fullName evidence="10">Acyl-phosphate--glycerol-3-phosphate acyltransferase</fullName>
    </alternativeName>
    <alternativeName>
        <fullName evidence="10">G3P acyltransferase</fullName>
        <shortName evidence="10">GPAT</shortName>
        <ecNumber evidence="10">2.3.1.275</ecNumber>
    </alternativeName>
    <alternativeName>
        <fullName evidence="10">Lysophosphatidic acid synthase</fullName>
        <shortName evidence="10">LPA synthase</shortName>
    </alternativeName>
</protein>
<accession>A0ABV0EDW4</accession>
<dbReference type="NCBIfam" id="TIGR00023">
    <property type="entry name" value="glycerol-3-phosphate 1-O-acyltransferase PlsY"/>
    <property type="match status" value="1"/>
</dbReference>
<dbReference type="Proteomes" id="UP001482231">
    <property type="component" value="Unassembled WGS sequence"/>
</dbReference>
<comment type="subunit">
    <text evidence="10">Probably interacts with PlsX.</text>
</comment>
<evidence type="ECO:0000256" key="4">
    <source>
        <dbReference type="ARBA" id="ARBA00022692"/>
    </source>
</evidence>
<keyword evidence="9 10" id="KW-1208">Phospholipid metabolism</keyword>
<sequence length="208" mass="21859">MATIALLVSAYLVGSLSFAVIVSRLFGLPDPRSYGSGNPGATNVLRTGHRAAAALTLVADAAKGWLVMAAALHYGPAWGLSDAWVAAAGIAVFLGHLFPVFFGFQGGKGVATAFGILLAVSPWLGLSVAGSWLITFAMFRISSLSALVAALFTPLFAALWLKPTFVGMVIILAALLVWRHKSNIRKLLRGEETGFGKPAPRPQDMPPE</sequence>
<comment type="subcellular location">
    <subcellularLocation>
        <location evidence="10">Cell membrane</location>
        <topology evidence="10">Multi-pass membrane protein</topology>
    </subcellularLocation>
</comment>
<keyword evidence="8 10" id="KW-0594">Phospholipid biosynthesis</keyword>
<name>A0ABV0EDW4_9BURK</name>
<evidence type="ECO:0000256" key="8">
    <source>
        <dbReference type="ARBA" id="ARBA00023209"/>
    </source>
</evidence>
<organism evidence="11 12">
    <name type="scientific">Thiobacter aerophilum</name>
    <dbReference type="NCBI Taxonomy" id="3121275"/>
    <lineage>
        <taxon>Bacteria</taxon>
        <taxon>Pseudomonadati</taxon>
        <taxon>Pseudomonadota</taxon>
        <taxon>Betaproteobacteria</taxon>
        <taxon>Burkholderiales</taxon>
        <taxon>Thiobacteraceae</taxon>
        <taxon>Thiobacter</taxon>
    </lineage>
</organism>
<evidence type="ECO:0000256" key="9">
    <source>
        <dbReference type="ARBA" id="ARBA00023264"/>
    </source>
</evidence>
<dbReference type="InterPro" id="IPR003811">
    <property type="entry name" value="G3P_acylTferase_PlsY"/>
</dbReference>
<comment type="catalytic activity">
    <reaction evidence="10">
        <text>an acyl phosphate + sn-glycerol 3-phosphate = a 1-acyl-sn-glycero-3-phosphate + phosphate</text>
        <dbReference type="Rhea" id="RHEA:34075"/>
        <dbReference type="ChEBI" id="CHEBI:43474"/>
        <dbReference type="ChEBI" id="CHEBI:57597"/>
        <dbReference type="ChEBI" id="CHEBI:57970"/>
        <dbReference type="ChEBI" id="CHEBI:59918"/>
        <dbReference type="EC" id="2.3.1.275"/>
    </reaction>
</comment>
<evidence type="ECO:0000313" key="12">
    <source>
        <dbReference type="Proteomes" id="UP001482231"/>
    </source>
</evidence>
<comment type="caution">
    <text evidence="10">Lacks conserved residue(s) required for the propagation of feature annotation.</text>
</comment>
<gene>
    <name evidence="10 11" type="primary">plsY</name>
    <name evidence="11" type="ORF">V6E02_06520</name>
</gene>
<dbReference type="PANTHER" id="PTHR30309:SF0">
    <property type="entry name" value="GLYCEROL-3-PHOSPHATE ACYLTRANSFERASE-RELATED"/>
    <property type="match status" value="1"/>
</dbReference>
<comment type="pathway">
    <text evidence="10">Lipid metabolism; phospholipid metabolism.</text>
</comment>
<keyword evidence="7 10" id="KW-0472">Membrane</keyword>